<reference evidence="1 2" key="1">
    <citation type="submission" date="2015-04" db="EMBL/GenBank/DDBJ databases">
        <title>The draft genome sequence of Roseovarius sp.R12b.</title>
        <authorList>
            <person name="Li G."/>
            <person name="Lai Q."/>
            <person name="Shao Z."/>
            <person name="Yan P."/>
        </authorList>
    </citation>
    <scope>NUCLEOTIDE SEQUENCE [LARGE SCALE GENOMIC DNA]</scope>
    <source>
        <strain evidence="1 2">R12B</strain>
    </source>
</reference>
<gene>
    <name evidence="1" type="ORF">XM53_07080</name>
</gene>
<dbReference type="STRING" id="1641875.XM53_07080"/>
<dbReference type="EMBL" id="LAXJ01000006">
    <property type="protein sequence ID" value="KRS13346.1"/>
    <property type="molecule type" value="Genomic_DNA"/>
</dbReference>
<dbReference type="OrthoDB" id="826539at2"/>
<accession>A0A0T5NWP2</accession>
<name>A0A0T5NWP2_9RHOB</name>
<organism evidence="1 2">
    <name type="scientific">Roseovarius atlanticus</name>
    <dbReference type="NCBI Taxonomy" id="1641875"/>
    <lineage>
        <taxon>Bacteria</taxon>
        <taxon>Pseudomonadati</taxon>
        <taxon>Pseudomonadota</taxon>
        <taxon>Alphaproteobacteria</taxon>
        <taxon>Rhodobacterales</taxon>
        <taxon>Roseobacteraceae</taxon>
        <taxon>Roseovarius</taxon>
    </lineage>
</organism>
<protein>
    <submittedName>
        <fullName evidence="1">Uncharacterized protein</fullName>
    </submittedName>
</protein>
<dbReference type="PATRIC" id="fig|1641875.4.peg.3800"/>
<keyword evidence="2" id="KW-1185">Reference proteome</keyword>
<proteinExistence type="predicted"/>
<dbReference type="AlphaFoldDB" id="A0A0T5NWP2"/>
<dbReference type="Proteomes" id="UP000051295">
    <property type="component" value="Unassembled WGS sequence"/>
</dbReference>
<dbReference type="RefSeq" id="WP_057791742.1">
    <property type="nucleotide sequence ID" value="NZ_LAXJ01000006.1"/>
</dbReference>
<evidence type="ECO:0000313" key="2">
    <source>
        <dbReference type="Proteomes" id="UP000051295"/>
    </source>
</evidence>
<evidence type="ECO:0000313" key="1">
    <source>
        <dbReference type="EMBL" id="KRS13346.1"/>
    </source>
</evidence>
<comment type="caution">
    <text evidence="1">The sequence shown here is derived from an EMBL/GenBank/DDBJ whole genome shotgun (WGS) entry which is preliminary data.</text>
</comment>
<sequence length="98" mass="10975">MAVPAQVTWANTSAKPGADIRQLGGYVKKFFGKSPWQLRPEDAIASIEHDEWRFYVELDGEKVWLEVEEDPQGQKKLSLSGEVLAEEVFGSLPDTPTQ</sequence>